<evidence type="ECO:0000256" key="2">
    <source>
        <dbReference type="ARBA" id="ARBA00022741"/>
    </source>
</evidence>
<accession>A0ABM5PTL4</accession>
<name>A0ABM5PTL4_9PSEU</name>
<dbReference type="InterPro" id="IPR050166">
    <property type="entry name" value="ABC_transporter_ATP-bind"/>
</dbReference>
<keyword evidence="2" id="KW-0547">Nucleotide-binding</keyword>
<evidence type="ECO:0000256" key="1">
    <source>
        <dbReference type="ARBA" id="ARBA00022448"/>
    </source>
</evidence>
<proteinExistence type="predicted"/>
<dbReference type="PANTHER" id="PTHR42788:SF13">
    <property type="entry name" value="ALIPHATIC SULFONATES IMPORT ATP-BINDING PROTEIN SSUB"/>
    <property type="match status" value="1"/>
</dbReference>
<dbReference type="InterPro" id="IPR003439">
    <property type="entry name" value="ABC_transporter-like_ATP-bd"/>
</dbReference>
<dbReference type="InterPro" id="IPR003593">
    <property type="entry name" value="AAA+_ATPase"/>
</dbReference>
<dbReference type="Pfam" id="PF00005">
    <property type="entry name" value="ABC_tran"/>
    <property type="match status" value="1"/>
</dbReference>
<feature type="domain" description="ABC transporter" evidence="4">
    <location>
        <begin position="22"/>
        <end position="254"/>
    </location>
</feature>
<protein>
    <submittedName>
        <fullName evidence="5">ABC transporter ATP-binding protein</fullName>
    </submittedName>
</protein>
<evidence type="ECO:0000259" key="4">
    <source>
        <dbReference type="PROSITE" id="PS50893"/>
    </source>
</evidence>
<evidence type="ECO:0000256" key="3">
    <source>
        <dbReference type="ARBA" id="ARBA00022840"/>
    </source>
</evidence>
<reference evidence="5 6" key="1">
    <citation type="submission" date="2024-03" db="EMBL/GenBank/DDBJ databases">
        <title>Draft genome sequence of Pseudonocardia nematodicida JCM 31783.</title>
        <authorList>
            <person name="Butdee W."/>
            <person name="Duangmal K."/>
        </authorList>
    </citation>
    <scope>NUCLEOTIDE SEQUENCE [LARGE SCALE GENOMIC DNA]</scope>
    <source>
        <strain evidence="5 6">JCM 31783</strain>
    </source>
</reference>
<dbReference type="PROSITE" id="PS00211">
    <property type="entry name" value="ABC_TRANSPORTER_1"/>
    <property type="match status" value="1"/>
</dbReference>
<dbReference type="PROSITE" id="PS50893">
    <property type="entry name" value="ABC_TRANSPORTER_2"/>
    <property type="match status" value="1"/>
</dbReference>
<sequence length="293" mass="31952">MPSAIDPAAPAAPVTTDRFFSIEGLNVTYPPTTRTAQPVAALRDIDLSVDQGEFVSVVGPSGCGKSTLLSTIIGLLSGYEGRIVVRGETVTGPHRDVGAVFQEESTFPWRTVQKNVEFGLEMRGVGKVERRRRALDMLKLVGLEDFVGSYPGQLSGGMKQRVAIARTLVMHPAILLMDEPFGALDEQTRIILGEELLRIQRTLEQTILLITHNIQEAVLLSNRIVVLGARPGRIKAVVEVDLPRDRDSSLLATDEFAAIVGRVWSVLRDESLQAFAREQQAPAAPVRAEHANV</sequence>
<gene>
    <name evidence="5" type="ORF">WIS52_05155</name>
</gene>
<dbReference type="InterPro" id="IPR027417">
    <property type="entry name" value="P-loop_NTPase"/>
</dbReference>
<dbReference type="Proteomes" id="UP001494902">
    <property type="component" value="Unassembled WGS sequence"/>
</dbReference>
<evidence type="ECO:0000313" key="6">
    <source>
        <dbReference type="Proteomes" id="UP001494902"/>
    </source>
</evidence>
<evidence type="ECO:0000313" key="5">
    <source>
        <dbReference type="EMBL" id="MEQ3549849.1"/>
    </source>
</evidence>
<dbReference type="InterPro" id="IPR017871">
    <property type="entry name" value="ABC_transporter-like_CS"/>
</dbReference>
<dbReference type="GO" id="GO:0005524">
    <property type="term" value="F:ATP binding"/>
    <property type="evidence" value="ECO:0007669"/>
    <property type="project" value="UniProtKB-KW"/>
</dbReference>
<keyword evidence="1" id="KW-0813">Transport</keyword>
<comment type="caution">
    <text evidence="5">The sequence shown here is derived from an EMBL/GenBank/DDBJ whole genome shotgun (WGS) entry which is preliminary data.</text>
</comment>
<organism evidence="5 6">
    <name type="scientific">Pseudonocardia nematodicida</name>
    <dbReference type="NCBI Taxonomy" id="1206997"/>
    <lineage>
        <taxon>Bacteria</taxon>
        <taxon>Bacillati</taxon>
        <taxon>Actinomycetota</taxon>
        <taxon>Actinomycetes</taxon>
        <taxon>Pseudonocardiales</taxon>
        <taxon>Pseudonocardiaceae</taxon>
        <taxon>Pseudonocardia</taxon>
    </lineage>
</organism>
<dbReference type="CDD" id="cd03293">
    <property type="entry name" value="ABC_NrtD_SsuB_transporters"/>
    <property type="match status" value="1"/>
</dbReference>
<dbReference type="PANTHER" id="PTHR42788">
    <property type="entry name" value="TAURINE IMPORT ATP-BINDING PROTEIN-RELATED"/>
    <property type="match status" value="1"/>
</dbReference>
<dbReference type="Gene3D" id="3.40.50.300">
    <property type="entry name" value="P-loop containing nucleotide triphosphate hydrolases"/>
    <property type="match status" value="1"/>
</dbReference>
<keyword evidence="6" id="KW-1185">Reference proteome</keyword>
<dbReference type="RefSeq" id="WP_349296944.1">
    <property type="nucleotide sequence ID" value="NZ_JBEDNQ010000002.1"/>
</dbReference>
<dbReference type="EMBL" id="JBEDNQ010000002">
    <property type="protein sequence ID" value="MEQ3549849.1"/>
    <property type="molecule type" value="Genomic_DNA"/>
</dbReference>
<keyword evidence="3 5" id="KW-0067">ATP-binding</keyword>
<dbReference type="SMART" id="SM00382">
    <property type="entry name" value="AAA"/>
    <property type="match status" value="1"/>
</dbReference>
<dbReference type="SUPFAM" id="SSF52540">
    <property type="entry name" value="P-loop containing nucleoside triphosphate hydrolases"/>
    <property type="match status" value="1"/>
</dbReference>